<dbReference type="EMBL" id="NHRY01000128">
    <property type="protein sequence ID" value="PPQ34148.1"/>
    <property type="molecule type" value="Genomic_DNA"/>
</dbReference>
<feature type="chain" id="PRO_5015472217" evidence="1">
    <location>
        <begin position="19"/>
        <end position="218"/>
    </location>
</feature>
<evidence type="ECO:0000313" key="2">
    <source>
        <dbReference type="EMBL" id="PPQ34148.1"/>
    </source>
</evidence>
<proteinExistence type="predicted"/>
<protein>
    <submittedName>
        <fullName evidence="2">Uncharacterized protein</fullName>
    </submittedName>
</protein>
<evidence type="ECO:0000256" key="1">
    <source>
        <dbReference type="SAM" id="SignalP"/>
    </source>
</evidence>
<accession>A0A2S6NHP8</accession>
<keyword evidence="3" id="KW-1185">Reference proteome</keyword>
<organism evidence="2 3">
    <name type="scientific">Rhodopila globiformis</name>
    <name type="common">Rhodopseudomonas globiformis</name>
    <dbReference type="NCBI Taxonomy" id="1071"/>
    <lineage>
        <taxon>Bacteria</taxon>
        <taxon>Pseudomonadati</taxon>
        <taxon>Pseudomonadota</taxon>
        <taxon>Alphaproteobacteria</taxon>
        <taxon>Acetobacterales</taxon>
        <taxon>Acetobacteraceae</taxon>
        <taxon>Rhodopila</taxon>
    </lineage>
</organism>
<sequence length="218" mass="23025">MHLHIGLLLSLTASPALAVPLDIHASNIAPSDTQSAMAPALPTPAVGLSAPPITFLRAARLSLAGGRTGEAQEALERAETRLLDDNAQPEMAAPPALADTRAARQALAVHDREGAARNVDAAIAALSTPAVAVTFPPQVAAPVQIQPVAPAVVAALPPAPPPVTKALLPGRWELRGAKYVWVPPDTELRRVDERSWLQGRYVWKDGAWIWSAVHYGYP</sequence>
<evidence type="ECO:0000313" key="3">
    <source>
        <dbReference type="Proteomes" id="UP000239724"/>
    </source>
</evidence>
<dbReference type="Proteomes" id="UP000239724">
    <property type="component" value="Unassembled WGS sequence"/>
</dbReference>
<keyword evidence="1" id="KW-0732">Signal</keyword>
<dbReference type="AlphaFoldDB" id="A0A2S6NHP8"/>
<gene>
    <name evidence="2" type="ORF">CCS01_12265</name>
</gene>
<feature type="signal peptide" evidence="1">
    <location>
        <begin position="1"/>
        <end position="18"/>
    </location>
</feature>
<comment type="caution">
    <text evidence="2">The sequence shown here is derived from an EMBL/GenBank/DDBJ whole genome shotgun (WGS) entry which is preliminary data.</text>
</comment>
<reference evidence="2 3" key="1">
    <citation type="journal article" date="2018" name="Arch. Microbiol.">
        <title>New insights into the metabolic potential of the phototrophic purple bacterium Rhodopila globiformis DSM 161(T) from its draft genome sequence and evidence for a vanadium-dependent nitrogenase.</title>
        <authorList>
            <person name="Imhoff J.F."/>
            <person name="Rahn T."/>
            <person name="Kunzel S."/>
            <person name="Neulinger S.C."/>
        </authorList>
    </citation>
    <scope>NUCLEOTIDE SEQUENCE [LARGE SCALE GENOMIC DNA]</scope>
    <source>
        <strain evidence="2 3">DSM 161</strain>
    </source>
</reference>
<name>A0A2S6NHP8_RHOGL</name>